<dbReference type="Gene3D" id="3.40.50.2300">
    <property type="match status" value="1"/>
</dbReference>
<dbReference type="InterPro" id="IPR036196">
    <property type="entry name" value="Ptyr_pPase_sf"/>
</dbReference>
<evidence type="ECO:0000259" key="2">
    <source>
        <dbReference type="SMART" id="SM00226"/>
    </source>
</evidence>
<keyword evidence="1" id="KW-0059">Arsenical resistance</keyword>
<dbReference type="PANTHER" id="PTHR43428">
    <property type="entry name" value="ARSENATE REDUCTASE"/>
    <property type="match status" value="1"/>
</dbReference>
<dbReference type="SUPFAM" id="SSF52788">
    <property type="entry name" value="Phosphotyrosine protein phosphatases I"/>
    <property type="match status" value="1"/>
</dbReference>
<comment type="caution">
    <text evidence="3">The sequence shown here is derived from an EMBL/GenBank/DDBJ whole genome shotgun (WGS) entry which is preliminary data.</text>
</comment>
<dbReference type="SMART" id="SM00226">
    <property type="entry name" value="LMWPc"/>
    <property type="match status" value="1"/>
</dbReference>
<dbReference type="Pfam" id="PF01451">
    <property type="entry name" value="LMWPc"/>
    <property type="match status" value="1"/>
</dbReference>
<evidence type="ECO:0000313" key="4">
    <source>
        <dbReference type="EMBL" id="NHK29227.1"/>
    </source>
</evidence>
<proteinExistence type="predicted"/>
<name>A0A8J3EVA4_9PROT</name>
<evidence type="ECO:0000313" key="5">
    <source>
        <dbReference type="Proteomes" id="UP000621856"/>
    </source>
</evidence>
<reference evidence="4 6" key="2">
    <citation type="submission" date="2020-02" db="EMBL/GenBank/DDBJ databases">
        <title>Genome sequence of Parvularcula flava strain NH6-79.</title>
        <authorList>
            <person name="Abdul Karim M.H."/>
            <person name="Lam M.Q."/>
            <person name="Chen S.J."/>
            <person name="Yahya A."/>
            <person name="Shahir S."/>
            <person name="Shamsir M.S."/>
            <person name="Chong C.S."/>
        </authorList>
    </citation>
    <scope>NUCLEOTIDE SEQUENCE [LARGE SCALE GENOMIC DNA]</scope>
    <source>
        <strain evidence="4 6">NH6-79</strain>
    </source>
</reference>
<evidence type="ECO:0000256" key="1">
    <source>
        <dbReference type="ARBA" id="ARBA00022849"/>
    </source>
</evidence>
<dbReference type="InterPro" id="IPR023485">
    <property type="entry name" value="Ptyr_pPase"/>
</dbReference>
<dbReference type="EMBL" id="VCJR02000003">
    <property type="protein sequence ID" value="NHK29227.1"/>
    <property type="molecule type" value="Genomic_DNA"/>
</dbReference>
<dbReference type="EMBL" id="BMGZ01000003">
    <property type="protein sequence ID" value="GGH99904.1"/>
    <property type="molecule type" value="Genomic_DNA"/>
</dbReference>
<accession>A0A8J3EVA4</accession>
<organism evidence="3 5">
    <name type="scientific">Aquisalinus luteolus</name>
    <dbReference type="NCBI Taxonomy" id="1566827"/>
    <lineage>
        <taxon>Bacteria</taxon>
        <taxon>Pseudomonadati</taxon>
        <taxon>Pseudomonadota</taxon>
        <taxon>Alphaproteobacteria</taxon>
        <taxon>Parvularculales</taxon>
        <taxon>Parvularculaceae</taxon>
        <taxon>Aquisalinus</taxon>
    </lineage>
</organism>
<dbReference type="GO" id="GO:0046685">
    <property type="term" value="P:response to arsenic-containing substance"/>
    <property type="evidence" value="ECO:0007669"/>
    <property type="project" value="UniProtKB-KW"/>
</dbReference>
<reference evidence="3" key="3">
    <citation type="submission" date="2020-09" db="EMBL/GenBank/DDBJ databases">
        <authorList>
            <person name="Sun Q."/>
            <person name="Zhou Y."/>
        </authorList>
    </citation>
    <scope>NUCLEOTIDE SEQUENCE</scope>
    <source>
        <strain evidence="3">CGMCC 1.14984</strain>
    </source>
</reference>
<dbReference type="Proteomes" id="UP000621856">
    <property type="component" value="Unassembled WGS sequence"/>
</dbReference>
<gene>
    <name evidence="4" type="ORF">FF098_015010</name>
    <name evidence="3" type="ORF">GCM10011355_26940</name>
</gene>
<dbReference type="PANTHER" id="PTHR43428:SF1">
    <property type="entry name" value="ARSENATE REDUCTASE"/>
    <property type="match status" value="1"/>
</dbReference>
<reference evidence="3" key="1">
    <citation type="journal article" date="2014" name="Int. J. Syst. Evol. Microbiol.">
        <title>Complete genome sequence of Corynebacterium casei LMG S-19264T (=DSM 44701T), isolated from a smear-ripened cheese.</title>
        <authorList>
            <consortium name="US DOE Joint Genome Institute (JGI-PGF)"/>
            <person name="Walter F."/>
            <person name="Albersmeier A."/>
            <person name="Kalinowski J."/>
            <person name="Ruckert C."/>
        </authorList>
    </citation>
    <scope>NUCLEOTIDE SEQUENCE</scope>
    <source>
        <strain evidence="3">CGMCC 1.14984</strain>
    </source>
</reference>
<dbReference type="AlphaFoldDB" id="A0A8J3EVA4"/>
<keyword evidence="6" id="KW-1185">Reference proteome</keyword>
<sequence length="151" mass="16481">MPAPEKGPDRDETATGILFACNMNSIRSPMAEAIARHLLGPDVLIDSVGVYEGGPDPFVEMILAEDGITLGEHEAKTFEEIDPAKFGTVIMLTPEAVDRAGEVFPPSNVEFWPIPNPTDERGSRDQLMGAYRAARDALKMRIISRFNALVP</sequence>
<dbReference type="RefSeq" id="WP_155142041.1">
    <property type="nucleotide sequence ID" value="NZ_BMGZ01000003.1"/>
</dbReference>
<feature type="domain" description="Phosphotyrosine protein phosphatase I" evidence="2">
    <location>
        <begin position="15"/>
        <end position="148"/>
    </location>
</feature>
<protein>
    <submittedName>
        <fullName evidence="4">Low molecular weight phosphatase family protein</fullName>
    </submittedName>
    <submittedName>
        <fullName evidence="3">Protein-tyrosine-phosphatase</fullName>
    </submittedName>
</protein>
<evidence type="ECO:0000313" key="3">
    <source>
        <dbReference type="EMBL" id="GGH99904.1"/>
    </source>
</evidence>
<dbReference type="Proteomes" id="UP000818603">
    <property type="component" value="Unassembled WGS sequence"/>
</dbReference>
<evidence type="ECO:0000313" key="6">
    <source>
        <dbReference type="Proteomes" id="UP000818603"/>
    </source>
</evidence>